<keyword evidence="2" id="KW-1185">Reference proteome</keyword>
<name>A0ABY8WU23_9BACT</name>
<protein>
    <recommendedName>
        <fullName evidence="3">Replication initiation protein</fullName>
    </recommendedName>
</protein>
<dbReference type="EMBL" id="CP124550">
    <property type="protein sequence ID" value="WIO45915.1"/>
    <property type="molecule type" value="Genomic_DNA"/>
</dbReference>
<gene>
    <name evidence="1" type="ORF">SEML1_0285</name>
</gene>
<evidence type="ECO:0008006" key="3">
    <source>
        <dbReference type="Google" id="ProtNLM"/>
    </source>
</evidence>
<proteinExistence type="predicted"/>
<accession>A0ABY8WU23</accession>
<evidence type="ECO:0000313" key="1">
    <source>
        <dbReference type="EMBL" id="WIO45915.1"/>
    </source>
</evidence>
<dbReference type="RefSeq" id="WP_376754280.1">
    <property type="nucleotide sequence ID" value="NZ_CP124550.1"/>
</dbReference>
<reference evidence="1 2" key="1">
    <citation type="journal article" date="2023" name="Cell">
        <title>Genetic manipulation of Patescibacteria provides mechanistic insights into microbial dark matter and the epibiotic lifestyle.</title>
        <authorList>
            <person name="Wang Y."/>
            <person name="Gallagher L.A."/>
            <person name="Andrade P.A."/>
            <person name="Liu A."/>
            <person name="Humphreys I.R."/>
            <person name="Turkarslan S."/>
            <person name="Cutler K.J."/>
            <person name="Arrieta-Ortiz M.L."/>
            <person name="Li Y."/>
            <person name="Radey M.C."/>
            <person name="McLean J.S."/>
            <person name="Cong Q."/>
            <person name="Baker D."/>
            <person name="Baliga N.S."/>
            <person name="Peterson S.B."/>
            <person name="Mougous J.D."/>
        </authorList>
    </citation>
    <scope>NUCLEOTIDE SEQUENCE [LARGE SCALE GENOMIC DNA]</scope>
    <source>
        <strain evidence="1 2">ML1</strain>
    </source>
</reference>
<dbReference type="Proteomes" id="UP001177295">
    <property type="component" value="Chromosome"/>
</dbReference>
<evidence type="ECO:0000313" key="2">
    <source>
        <dbReference type="Proteomes" id="UP001177295"/>
    </source>
</evidence>
<organism evidence="1 2">
    <name type="scientific">Candidatus Southlakia epibionticum</name>
    <dbReference type="NCBI Taxonomy" id="3043284"/>
    <lineage>
        <taxon>Bacteria</taxon>
        <taxon>Candidatus Saccharimonadota</taxon>
        <taxon>Candidatus Saccharimonadia</taxon>
        <taxon>Candidatus Saccharimonadales</taxon>
        <taxon>Candidatus Saccharimonadaceae</taxon>
        <taxon>Candidatus Southlakia</taxon>
    </lineage>
</organism>
<sequence>MSYYSKESDVRVVSDVVKEYPHMIRIYIYHNSFPINPAPKLIVSRRKDKPDDVDIIRSIRRTRTTIYDLILSNKFDYWCTFTFSAKVGDRFDEKYCRHTMMVWLRNQRRHSPNLKYLVVPEYHKRCEDCVNAKVKTCIHPDRPKAVHFHALIADFNGALRLTKLRTKAGQKVYNATGYRSGFTKFVELYDTENPEKLANYMTKYITKDMPKFGGKKRYWVSQNLIRPKSTVNGIFAFRLEKLIWNRMPKCVTNDFEVMEIPKTSGIALTRDVQGHLLEVSPTASTDEKKRLAAMRKRSREGVDIFAHSPSVCTSISR</sequence>